<evidence type="ECO:0000259" key="1">
    <source>
        <dbReference type="PROSITE" id="PS50112"/>
    </source>
</evidence>
<organism evidence="2 3">
    <name type="scientific">Suttonella ornithocola</name>
    <dbReference type="NCBI Taxonomy" id="279832"/>
    <lineage>
        <taxon>Bacteria</taxon>
        <taxon>Pseudomonadati</taxon>
        <taxon>Pseudomonadota</taxon>
        <taxon>Gammaproteobacteria</taxon>
        <taxon>Cardiobacteriales</taxon>
        <taxon>Cardiobacteriaceae</taxon>
        <taxon>Suttonella</taxon>
    </lineage>
</organism>
<reference evidence="2 3" key="1">
    <citation type="submission" date="2018-06" db="EMBL/GenBank/DDBJ databases">
        <authorList>
            <consortium name="Pathogen Informatics"/>
            <person name="Doyle S."/>
        </authorList>
    </citation>
    <scope>NUCLEOTIDE SEQUENCE [LARGE SCALE GENOMIC DNA]</scope>
    <source>
        <strain evidence="2 3">NCTC13337</strain>
    </source>
</reference>
<accession>A0A380MN73</accession>
<dbReference type="InterPro" id="IPR035965">
    <property type="entry name" value="PAS-like_dom_sf"/>
</dbReference>
<dbReference type="SUPFAM" id="SSF55785">
    <property type="entry name" value="PYP-like sensor domain (PAS domain)"/>
    <property type="match status" value="1"/>
</dbReference>
<gene>
    <name evidence="2" type="primary">aer_1</name>
    <name evidence="2" type="ORF">NCTC13337_00266</name>
</gene>
<evidence type="ECO:0000313" key="3">
    <source>
        <dbReference type="Proteomes" id="UP000254601"/>
    </source>
</evidence>
<dbReference type="OrthoDB" id="5675566at2"/>
<sequence length="176" mass="20854">MKLNVHKLPFLSNWHKKKKSKEEYSQKTTLLKHHNGSTRKVLVIEEEFPYPRGQLIISRVNLKGDIIHVNEAFITVSGYSKEELIGQSQSIIRHPDMPKTIFKQLWETITHGDKWFGYIKNLRKDGKYYWVYATIVPNYRDGKIIGYTAVRREAAPEKITEYDEIYRIMRQQENKA</sequence>
<dbReference type="AlphaFoldDB" id="A0A380MN73"/>
<dbReference type="PROSITE" id="PS50112">
    <property type="entry name" value="PAS"/>
    <property type="match status" value="1"/>
</dbReference>
<name>A0A380MN73_9GAMM</name>
<dbReference type="Proteomes" id="UP000254601">
    <property type="component" value="Unassembled WGS sequence"/>
</dbReference>
<dbReference type="CDD" id="cd00130">
    <property type="entry name" value="PAS"/>
    <property type="match status" value="1"/>
</dbReference>
<dbReference type="EMBL" id="UHIC01000001">
    <property type="protein sequence ID" value="SUO93496.1"/>
    <property type="molecule type" value="Genomic_DNA"/>
</dbReference>
<keyword evidence="2" id="KW-0675">Receptor</keyword>
<dbReference type="Pfam" id="PF08447">
    <property type="entry name" value="PAS_3"/>
    <property type="match status" value="1"/>
</dbReference>
<dbReference type="InterPro" id="IPR000014">
    <property type="entry name" value="PAS"/>
</dbReference>
<feature type="domain" description="PAS" evidence="1">
    <location>
        <begin position="60"/>
        <end position="112"/>
    </location>
</feature>
<dbReference type="NCBIfam" id="TIGR00229">
    <property type="entry name" value="sensory_box"/>
    <property type="match status" value="1"/>
</dbReference>
<evidence type="ECO:0000313" key="2">
    <source>
        <dbReference type="EMBL" id="SUO93496.1"/>
    </source>
</evidence>
<dbReference type="Gene3D" id="3.30.450.20">
    <property type="entry name" value="PAS domain"/>
    <property type="match status" value="1"/>
</dbReference>
<protein>
    <submittedName>
        <fullName evidence="2">Aerotaxis receptor</fullName>
    </submittedName>
</protein>
<dbReference type="InterPro" id="IPR013655">
    <property type="entry name" value="PAS_fold_3"/>
</dbReference>
<proteinExistence type="predicted"/>
<keyword evidence="3" id="KW-1185">Reference proteome</keyword>